<keyword evidence="2" id="KW-0812">Transmembrane</keyword>
<feature type="domain" description="Cytochrome C Planctomycete-type" evidence="3">
    <location>
        <begin position="200"/>
        <end position="255"/>
    </location>
</feature>
<name>A0A7V8VAV1_9BACT</name>
<accession>A0A7V8VAV1</accession>
<keyword evidence="2" id="KW-0472">Membrane</keyword>
<dbReference type="Proteomes" id="UP000542342">
    <property type="component" value="Unassembled WGS sequence"/>
</dbReference>
<feature type="region of interest" description="Disordered" evidence="1">
    <location>
        <begin position="80"/>
        <end position="186"/>
    </location>
</feature>
<dbReference type="InterPro" id="IPR011429">
    <property type="entry name" value="Cyt_c_Planctomycete-type"/>
</dbReference>
<dbReference type="EMBL" id="JACEFB010000001">
    <property type="protein sequence ID" value="MBA2224654.1"/>
    <property type="molecule type" value="Genomic_DNA"/>
</dbReference>
<dbReference type="Pfam" id="PF07635">
    <property type="entry name" value="PSCyt1"/>
    <property type="match status" value="1"/>
</dbReference>
<comment type="caution">
    <text evidence="4">The sequence shown here is derived from an EMBL/GenBank/DDBJ whole genome shotgun (WGS) entry which is preliminary data.</text>
</comment>
<feature type="compositionally biased region" description="Low complexity" evidence="1">
    <location>
        <begin position="126"/>
        <end position="136"/>
    </location>
</feature>
<dbReference type="PANTHER" id="PTHR35889:SF3">
    <property type="entry name" value="F-BOX DOMAIN-CONTAINING PROTEIN"/>
    <property type="match status" value="1"/>
</dbReference>
<feature type="region of interest" description="Disordered" evidence="1">
    <location>
        <begin position="1"/>
        <end position="38"/>
    </location>
</feature>
<gene>
    <name evidence="4" type="ORF">H0921_00585</name>
</gene>
<dbReference type="GO" id="GO:0009055">
    <property type="term" value="F:electron transfer activity"/>
    <property type="evidence" value="ECO:0007669"/>
    <property type="project" value="InterPro"/>
</dbReference>
<dbReference type="GO" id="GO:0020037">
    <property type="term" value="F:heme binding"/>
    <property type="evidence" value="ECO:0007669"/>
    <property type="project" value="InterPro"/>
</dbReference>
<dbReference type="RefSeq" id="WP_194536088.1">
    <property type="nucleotide sequence ID" value="NZ_JACEFB010000001.1"/>
</dbReference>
<reference evidence="4 5" key="1">
    <citation type="submission" date="2020-07" db="EMBL/GenBank/DDBJ databases">
        <title>Thermogemmata thermophila gen. nov., sp. nov., a novel moderate thermophilic planctomycete from a Kamchatka hot spring.</title>
        <authorList>
            <person name="Elcheninov A.G."/>
            <person name="Podosokorskaya O.A."/>
            <person name="Kovaleva O.L."/>
            <person name="Novikov A."/>
            <person name="Bonch-Osmolovskaya E.A."/>
            <person name="Toshchakov S.V."/>
            <person name="Kublanov I.V."/>
        </authorList>
    </citation>
    <scope>NUCLEOTIDE SEQUENCE [LARGE SCALE GENOMIC DNA]</scope>
    <source>
        <strain evidence="4 5">2918</strain>
    </source>
</reference>
<keyword evidence="2" id="KW-1133">Transmembrane helix</keyword>
<evidence type="ECO:0000259" key="3">
    <source>
        <dbReference type="Pfam" id="PF07635"/>
    </source>
</evidence>
<sequence length="288" mass="30162">MPRKATAKVQPPPAANHAESDSLDFSIGAPPSPRSGGYQPLSENGQLYAWLIFGGMIAGGFFFGIVAGYQRAPIIVQASAESKANSGEKAPATPGSTDKTENKEPTPKTGSTPTLPPTPPNGNEKGTSSGSSGTTGDIPPPKNEVASNVPPPPPPQPPKNPPPPKNSDPPPKKEASPPPPANLTPVSFQKDVLPIFRTYCLNCHGAGSGKPKGGVDLRTVAAIMKGGGAPILVVGQPEKSAIYTTIEDMSMPPEGKRPTPQELAIIRNWILTGAKERRRRWSQQHLSC</sequence>
<evidence type="ECO:0000313" key="4">
    <source>
        <dbReference type="EMBL" id="MBA2224654.1"/>
    </source>
</evidence>
<feature type="transmembrane region" description="Helical" evidence="2">
    <location>
        <begin position="47"/>
        <end position="69"/>
    </location>
</feature>
<evidence type="ECO:0000256" key="1">
    <source>
        <dbReference type="SAM" id="MobiDB-lite"/>
    </source>
</evidence>
<organism evidence="4 5">
    <name type="scientific">Thermogemmata fonticola</name>
    <dbReference type="NCBI Taxonomy" id="2755323"/>
    <lineage>
        <taxon>Bacteria</taxon>
        <taxon>Pseudomonadati</taxon>
        <taxon>Planctomycetota</taxon>
        <taxon>Planctomycetia</taxon>
        <taxon>Gemmatales</taxon>
        <taxon>Gemmataceae</taxon>
        <taxon>Thermogemmata</taxon>
    </lineage>
</organism>
<dbReference type="SUPFAM" id="SSF46626">
    <property type="entry name" value="Cytochrome c"/>
    <property type="match status" value="1"/>
</dbReference>
<evidence type="ECO:0000256" key="2">
    <source>
        <dbReference type="SAM" id="Phobius"/>
    </source>
</evidence>
<feature type="compositionally biased region" description="Pro residues" evidence="1">
    <location>
        <begin position="149"/>
        <end position="169"/>
    </location>
</feature>
<evidence type="ECO:0000313" key="5">
    <source>
        <dbReference type="Proteomes" id="UP000542342"/>
    </source>
</evidence>
<protein>
    <recommendedName>
        <fullName evidence="3">Cytochrome C Planctomycete-type domain-containing protein</fullName>
    </recommendedName>
</protein>
<dbReference type="InterPro" id="IPR036909">
    <property type="entry name" value="Cyt_c-like_dom_sf"/>
</dbReference>
<proteinExistence type="predicted"/>
<dbReference type="AlphaFoldDB" id="A0A7V8VAV1"/>
<dbReference type="PANTHER" id="PTHR35889">
    <property type="entry name" value="CYCLOINULO-OLIGOSACCHARIDE FRUCTANOTRANSFERASE-RELATED"/>
    <property type="match status" value="1"/>
</dbReference>
<keyword evidence="5" id="KW-1185">Reference proteome</keyword>